<evidence type="ECO:0000256" key="5">
    <source>
        <dbReference type="ARBA" id="ARBA00022490"/>
    </source>
</evidence>
<keyword evidence="6" id="KW-0132">Cell division</keyword>
<dbReference type="OrthoDB" id="75724at2759"/>
<feature type="region of interest" description="Disordered" evidence="10">
    <location>
        <begin position="174"/>
        <end position="198"/>
    </location>
</feature>
<evidence type="ECO:0000256" key="10">
    <source>
        <dbReference type="SAM" id="MobiDB-lite"/>
    </source>
</evidence>
<dbReference type="Gene3D" id="2.60.120.680">
    <property type="entry name" value="GOLD domain"/>
    <property type="match status" value="1"/>
</dbReference>
<keyword evidence="7" id="KW-0446">Lipid-binding</keyword>
<evidence type="ECO:0000256" key="9">
    <source>
        <dbReference type="ARBA" id="ARBA00023306"/>
    </source>
</evidence>
<feature type="domain" description="CRAL-TRIO" evidence="11">
    <location>
        <begin position="260"/>
        <end position="435"/>
    </location>
</feature>
<evidence type="ECO:0000256" key="4">
    <source>
        <dbReference type="ARBA" id="ARBA00022448"/>
    </source>
</evidence>
<dbReference type="Pfam" id="PF00650">
    <property type="entry name" value="CRAL_TRIO"/>
    <property type="match status" value="1"/>
</dbReference>
<evidence type="ECO:0000256" key="1">
    <source>
        <dbReference type="ARBA" id="ARBA00004370"/>
    </source>
</evidence>
<dbReference type="PANTHER" id="PTHR45932">
    <property type="entry name" value="PATELLIN-1"/>
    <property type="match status" value="1"/>
</dbReference>
<dbReference type="PANTHER" id="PTHR45932:SF2">
    <property type="entry name" value="PATELLIN-4"/>
    <property type="match status" value="1"/>
</dbReference>
<dbReference type="SUPFAM" id="SSF52087">
    <property type="entry name" value="CRAL/TRIO domain"/>
    <property type="match status" value="1"/>
</dbReference>
<comment type="similarity">
    <text evidence="3">Belongs to the patellin family.</text>
</comment>
<protein>
    <submittedName>
        <fullName evidence="13">Patellin-4</fullName>
    </submittedName>
</protein>
<dbReference type="InterPro" id="IPR011074">
    <property type="entry name" value="CRAL/TRIO_N_dom"/>
</dbReference>
<feature type="compositionally biased region" description="Basic and acidic residues" evidence="10">
    <location>
        <begin position="179"/>
        <end position="194"/>
    </location>
</feature>
<dbReference type="GO" id="GO:0016020">
    <property type="term" value="C:membrane"/>
    <property type="evidence" value="ECO:0007669"/>
    <property type="project" value="UniProtKB-SubCell"/>
</dbReference>
<feature type="region of interest" description="Disordered" evidence="10">
    <location>
        <begin position="1"/>
        <end position="138"/>
    </location>
</feature>
<evidence type="ECO:0000256" key="7">
    <source>
        <dbReference type="ARBA" id="ARBA00023121"/>
    </source>
</evidence>
<evidence type="ECO:0000256" key="2">
    <source>
        <dbReference type="ARBA" id="ARBA00004496"/>
    </source>
</evidence>
<keyword evidence="14" id="KW-1185">Reference proteome</keyword>
<dbReference type="InterPro" id="IPR036273">
    <property type="entry name" value="CRAL/TRIO_N_dom_sf"/>
</dbReference>
<evidence type="ECO:0000256" key="8">
    <source>
        <dbReference type="ARBA" id="ARBA00023136"/>
    </source>
</evidence>
<dbReference type="SMART" id="SM01100">
    <property type="entry name" value="CRAL_TRIO_N"/>
    <property type="match status" value="1"/>
</dbReference>
<keyword evidence="9" id="KW-0131">Cell cycle</keyword>
<organism evidence="13 14">
    <name type="scientific">Phtheirospermum japonicum</name>
    <dbReference type="NCBI Taxonomy" id="374723"/>
    <lineage>
        <taxon>Eukaryota</taxon>
        <taxon>Viridiplantae</taxon>
        <taxon>Streptophyta</taxon>
        <taxon>Embryophyta</taxon>
        <taxon>Tracheophyta</taxon>
        <taxon>Spermatophyta</taxon>
        <taxon>Magnoliopsida</taxon>
        <taxon>eudicotyledons</taxon>
        <taxon>Gunneridae</taxon>
        <taxon>Pentapetalae</taxon>
        <taxon>asterids</taxon>
        <taxon>lamiids</taxon>
        <taxon>Lamiales</taxon>
        <taxon>Orobanchaceae</taxon>
        <taxon>Orobanchaceae incertae sedis</taxon>
        <taxon>Phtheirospermum</taxon>
    </lineage>
</organism>
<feature type="domain" description="GOLD" evidence="12">
    <location>
        <begin position="441"/>
        <end position="542"/>
    </location>
</feature>
<evidence type="ECO:0000259" key="11">
    <source>
        <dbReference type="PROSITE" id="PS50191"/>
    </source>
</evidence>
<dbReference type="PROSITE" id="PS50866">
    <property type="entry name" value="GOLD"/>
    <property type="match status" value="1"/>
</dbReference>
<name>A0A830C563_9LAMI</name>
<keyword evidence="8" id="KW-0472">Membrane</keyword>
<dbReference type="SMART" id="SM00516">
    <property type="entry name" value="SEC14"/>
    <property type="match status" value="1"/>
</dbReference>
<dbReference type="GO" id="GO:0051301">
    <property type="term" value="P:cell division"/>
    <property type="evidence" value="ECO:0007669"/>
    <property type="project" value="UniProtKB-KW"/>
</dbReference>
<evidence type="ECO:0000259" key="12">
    <source>
        <dbReference type="PROSITE" id="PS50866"/>
    </source>
</evidence>
<dbReference type="InterPro" id="IPR036865">
    <property type="entry name" value="CRAL-TRIO_dom_sf"/>
</dbReference>
<dbReference type="InterPro" id="IPR001251">
    <property type="entry name" value="CRAL-TRIO_dom"/>
</dbReference>
<comment type="subcellular location">
    <subcellularLocation>
        <location evidence="2">Cytoplasm</location>
    </subcellularLocation>
    <subcellularLocation>
        <location evidence="1">Membrane</location>
    </subcellularLocation>
</comment>
<proteinExistence type="inferred from homology"/>
<dbReference type="InterPro" id="IPR009038">
    <property type="entry name" value="GOLD_dom"/>
</dbReference>
<reference evidence="13" key="1">
    <citation type="submission" date="2020-07" db="EMBL/GenBank/DDBJ databases">
        <title>Ethylene signaling mediates host invasion by parasitic plants.</title>
        <authorList>
            <person name="Yoshida S."/>
        </authorList>
    </citation>
    <scope>NUCLEOTIDE SEQUENCE</scope>
    <source>
        <strain evidence="13">Okayama</strain>
    </source>
</reference>
<dbReference type="PROSITE" id="PS50191">
    <property type="entry name" value="CRAL_TRIO"/>
    <property type="match status" value="1"/>
</dbReference>
<evidence type="ECO:0000256" key="3">
    <source>
        <dbReference type="ARBA" id="ARBA00007155"/>
    </source>
</evidence>
<dbReference type="Gene3D" id="3.40.525.10">
    <property type="entry name" value="CRAL-TRIO lipid binding domain"/>
    <property type="match status" value="1"/>
</dbReference>
<feature type="compositionally biased region" description="Basic and acidic residues" evidence="10">
    <location>
        <begin position="104"/>
        <end position="113"/>
    </location>
</feature>
<sequence length="552" mass="62514">MAGDGKEDDAEKPQSEASPGEKTYKEAVALNGDAKLVGEGNGETEKTEHISDKNEKNKEIENADGDEKAKKSNESEKGDKNDISQEIEKDVRSFPPLSVNETKSGNECEKDEITCPVVSNEKEKGKAKEICENGEPSEQNVSIPNLTGFEKKALLDLRSKLENAISSNTLFAKKQASPVEKDEKTEKNDEKPEANAEETDKDVFLWGVPLLPSKGDNRTDTLLFKFLKARDLKPNDALEMLKNTLEWRRENKINSIIDEEDLGAHDYDSVAFMKGTDREGHPICYNVYGVFANEEMYNKTFGNEEGRERFLRWRMQLLEKQIMKLDFRPGKISTLLQVNDLKNAPGPSRRDLRLATKRAVGIFQDNYPEFVARNIFINVPFWYYAFNALLSPFLMQRTKSKFVFSRPSRVTETLLKYITAAEIPVVYGGLRREDDPDFSIEDAASEVIVRAGATGTIEIPAPEVGNTLMWDLTIVGWDVNYKEEFVPTDEASYTVIVKKGREISWQQEPIRNTFKNKEPGKVVITVENGIFKKKRVLYRYKTLNHSTASSST</sequence>
<keyword evidence="4" id="KW-0813">Transport</keyword>
<dbReference type="GO" id="GO:0008289">
    <property type="term" value="F:lipid binding"/>
    <property type="evidence" value="ECO:0007669"/>
    <property type="project" value="UniProtKB-KW"/>
</dbReference>
<dbReference type="EMBL" id="BMAC01000273">
    <property type="protein sequence ID" value="GFP92248.1"/>
    <property type="molecule type" value="Genomic_DNA"/>
</dbReference>
<feature type="compositionally biased region" description="Basic and acidic residues" evidence="10">
    <location>
        <begin position="43"/>
        <end position="92"/>
    </location>
</feature>
<dbReference type="SUPFAM" id="SSF46938">
    <property type="entry name" value="CRAL/TRIO N-terminal domain"/>
    <property type="match status" value="1"/>
</dbReference>
<dbReference type="InterPro" id="IPR056794">
    <property type="entry name" value="PATL1-6_C_GOLD"/>
</dbReference>
<dbReference type="Pfam" id="PF03765">
    <property type="entry name" value="CRAL_TRIO_N"/>
    <property type="match status" value="1"/>
</dbReference>
<dbReference type="AlphaFoldDB" id="A0A830C563"/>
<dbReference type="CDD" id="cd00170">
    <property type="entry name" value="SEC14"/>
    <property type="match status" value="1"/>
</dbReference>
<evidence type="ECO:0000256" key="6">
    <source>
        <dbReference type="ARBA" id="ARBA00022618"/>
    </source>
</evidence>
<evidence type="ECO:0000313" key="13">
    <source>
        <dbReference type="EMBL" id="GFP92248.1"/>
    </source>
</evidence>
<dbReference type="GO" id="GO:0005737">
    <property type="term" value="C:cytoplasm"/>
    <property type="evidence" value="ECO:0007669"/>
    <property type="project" value="UniProtKB-SubCell"/>
</dbReference>
<accession>A0A830C563</accession>
<comment type="caution">
    <text evidence="13">The sequence shown here is derived from an EMBL/GenBank/DDBJ whole genome shotgun (WGS) entry which is preliminary data.</text>
</comment>
<dbReference type="Proteomes" id="UP000653305">
    <property type="component" value="Unassembled WGS sequence"/>
</dbReference>
<gene>
    <name evidence="13" type="ORF">PHJA_001368900</name>
</gene>
<evidence type="ECO:0000313" key="14">
    <source>
        <dbReference type="Proteomes" id="UP000653305"/>
    </source>
</evidence>
<dbReference type="InterPro" id="IPR044834">
    <property type="entry name" value="PATL"/>
</dbReference>
<dbReference type="Pfam" id="PF25099">
    <property type="entry name" value="GOLD_PATL1_C"/>
    <property type="match status" value="1"/>
</dbReference>
<keyword evidence="5" id="KW-0963">Cytoplasm</keyword>
<feature type="compositionally biased region" description="Basic and acidic residues" evidence="10">
    <location>
        <begin position="120"/>
        <end position="131"/>
    </location>
</feature>